<dbReference type="GO" id="GO:0005886">
    <property type="term" value="C:plasma membrane"/>
    <property type="evidence" value="ECO:0007669"/>
    <property type="project" value="UniProtKB-SubCell"/>
</dbReference>
<dbReference type="PROSITE" id="PS50026">
    <property type="entry name" value="EGF_3"/>
    <property type="match status" value="3"/>
</dbReference>
<dbReference type="CDD" id="cd00054">
    <property type="entry name" value="EGF_CA"/>
    <property type="match status" value="2"/>
</dbReference>
<dbReference type="Gene3D" id="2.60.120.290">
    <property type="entry name" value="Spermadhesin, CUB domain"/>
    <property type="match status" value="1"/>
</dbReference>
<feature type="disulfide bond" evidence="19">
    <location>
        <begin position="1567"/>
        <end position="1576"/>
    </location>
</feature>
<evidence type="ECO:0000256" key="17">
    <source>
        <dbReference type="ARBA" id="ARBA00046329"/>
    </source>
</evidence>
<dbReference type="InterPro" id="IPR035914">
    <property type="entry name" value="Sperma_CUB_dom_sf"/>
</dbReference>
<dbReference type="SMART" id="SM00179">
    <property type="entry name" value="EGF_CA"/>
    <property type="match status" value="2"/>
</dbReference>
<keyword evidence="11" id="KW-0106">Calcium</keyword>
<protein>
    <recommendedName>
        <fullName evidence="3">chitin synthase</fullName>
        <ecNumber evidence="3">2.4.1.16</ecNumber>
    </recommendedName>
</protein>
<dbReference type="InterPro" id="IPR038178">
    <property type="entry name" value="Kringle_sf"/>
</dbReference>
<keyword evidence="8" id="KW-0808">Transferase</keyword>
<dbReference type="Pfam" id="PF00051">
    <property type="entry name" value="Kringle"/>
    <property type="match status" value="3"/>
</dbReference>
<dbReference type="Pfam" id="PF00629">
    <property type="entry name" value="MAM"/>
    <property type="match status" value="1"/>
</dbReference>
<dbReference type="PANTHER" id="PTHR22914:SF42">
    <property type="entry name" value="CHITIN SYNTHASE"/>
    <property type="match status" value="1"/>
</dbReference>
<evidence type="ECO:0000256" key="4">
    <source>
        <dbReference type="ARBA" id="ARBA00022475"/>
    </source>
</evidence>
<evidence type="ECO:0000256" key="5">
    <source>
        <dbReference type="ARBA" id="ARBA00022536"/>
    </source>
</evidence>
<feature type="transmembrane region" description="Helical" evidence="22">
    <location>
        <begin position="417"/>
        <end position="435"/>
    </location>
</feature>
<evidence type="ECO:0000259" key="24">
    <source>
        <dbReference type="PROSITE" id="PS50026"/>
    </source>
</evidence>
<feature type="transmembrane region" description="Helical" evidence="22">
    <location>
        <begin position="376"/>
        <end position="397"/>
    </location>
</feature>
<reference evidence="27" key="1">
    <citation type="submission" date="2018-11" db="EMBL/GenBank/DDBJ databases">
        <authorList>
            <person name="Alioto T."/>
            <person name="Alioto T."/>
        </authorList>
    </citation>
    <scope>NUCLEOTIDE SEQUENCE</scope>
</reference>
<dbReference type="CDD" id="cd06263">
    <property type="entry name" value="MAM"/>
    <property type="match status" value="1"/>
</dbReference>
<dbReference type="InterPro" id="IPR029044">
    <property type="entry name" value="Nucleotide-diphossugar_trans"/>
</dbReference>
<feature type="region of interest" description="Disordered" evidence="21">
    <location>
        <begin position="991"/>
        <end position="1019"/>
    </location>
</feature>
<feature type="transmembrane region" description="Helical" evidence="22">
    <location>
        <begin position="928"/>
        <end position="950"/>
    </location>
</feature>
<evidence type="ECO:0000256" key="12">
    <source>
        <dbReference type="ARBA" id="ARBA00022989"/>
    </source>
</evidence>
<keyword evidence="10" id="KW-0677">Repeat</keyword>
<feature type="disulfide bond" evidence="19">
    <location>
        <begin position="1402"/>
        <end position="1411"/>
    </location>
</feature>
<comment type="subcellular location">
    <subcellularLocation>
        <location evidence="2">Cell membrane</location>
        <topology evidence="2">Multi-pass membrane protein</topology>
    </subcellularLocation>
    <subcellularLocation>
        <location evidence="1">Membrane</location>
        <topology evidence="1">Single-pass membrane protein</topology>
    </subcellularLocation>
</comment>
<evidence type="ECO:0000256" key="3">
    <source>
        <dbReference type="ARBA" id="ARBA00012543"/>
    </source>
</evidence>
<gene>
    <name evidence="27" type="ORF">MGAL_10B034835</name>
</gene>
<evidence type="ECO:0000313" key="28">
    <source>
        <dbReference type="Proteomes" id="UP000596742"/>
    </source>
</evidence>
<comment type="similarity">
    <text evidence="17">Belongs to the chitin synthase family. Class IV subfamily.</text>
</comment>
<feature type="transmembrane region" description="Helical" evidence="22">
    <location>
        <begin position="1089"/>
        <end position="1109"/>
    </location>
</feature>
<evidence type="ECO:0000256" key="8">
    <source>
        <dbReference type="ARBA" id="ARBA00022679"/>
    </source>
</evidence>
<feature type="transmembrane region" description="Helical" evidence="22">
    <location>
        <begin position="123"/>
        <end position="144"/>
    </location>
</feature>
<keyword evidence="9 22" id="KW-0812">Transmembrane</keyword>
<accession>A0A8B6H2B4</accession>
<evidence type="ECO:0000256" key="9">
    <source>
        <dbReference type="ARBA" id="ARBA00022692"/>
    </source>
</evidence>
<comment type="caution">
    <text evidence="27">The sequence shown here is derived from an EMBL/GenBank/DDBJ whole genome shotgun (WGS) entry which is preliminary data.</text>
</comment>
<dbReference type="PROSITE" id="PS50070">
    <property type="entry name" value="KRINGLE_2"/>
    <property type="match status" value="3"/>
</dbReference>
<dbReference type="Proteomes" id="UP000596742">
    <property type="component" value="Unassembled WGS sequence"/>
</dbReference>
<dbReference type="SMART" id="SM00137">
    <property type="entry name" value="MAM"/>
    <property type="match status" value="1"/>
</dbReference>
<comment type="catalytic activity">
    <reaction evidence="18">
        <text>[(1-&gt;4)-N-acetyl-beta-D-glucosaminyl](n) + UDP-N-acetyl-alpha-D-glucosamine = [(1-&gt;4)-N-acetyl-beta-D-glucosaminyl](n+1) + UDP + H(+)</text>
        <dbReference type="Rhea" id="RHEA:16637"/>
        <dbReference type="Rhea" id="RHEA-COMP:9593"/>
        <dbReference type="Rhea" id="RHEA-COMP:9595"/>
        <dbReference type="ChEBI" id="CHEBI:15378"/>
        <dbReference type="ChEBI" id="CHEBI:17029"/>
        <dbReference type="ChEBI" id="CHEBI:57705"/>
        <dbReference type="ChEBI" id="CHEBI:58223"/>
        <dbReference type="EC" id="2.4.1.16"/>
    </reaction>
</comment>
<keyword evidence="27" id="KW-0449">Lipoprotein</keyword>
<feature type="transmembrane region" description="Helical" evidence="22">
    <location>
        <begin position="860"/>
        <end position="880"/>
    </location>
</feature>
<organism evidence="27 28">
    <name type="scientific">Mytilus galloprovincialis</name>
    <name type="common">Mediterranean mussel</name>
    <dbReference type="NCBI Taxonomy" id="29158"/>
    <lineage>
        <taxon>Eukaryota</taxon>
        <taxon>Metazoa</taxon>
        <taxon>Spiralia</taxon>
        <taxon>Lophotrochozoa</taxon>
        <taxon>Mollusca</taxon>
        <taxon>Bivalvia</taxon>
        <taxon>Autobranchia</taxon>
        <taxon>Pteriomorphia</taxon>
        <taxon>Mytilida</taxon>
        <taxon>Mytiloidea</taxon>
        <taxon>Mytilidae</taxon>
        <taxon>Mytilinae</taxon>
        <taxon>Mytilus</taxon>
    </lineage>
</organism>
<dbReference type="CDD" id="cd00108">
    <property type="entry name" value="KR"/>
    <property type="match status" value="3"/>
</dbReference>
<dbReference type="GO" id="GO:0006031">
    <property type="term" value="P:chitin biosynthetic process"/>
    <property type="evidence" value="ECO:0007669"/>
    <property type="project" value="TreeGrafter"/>
</dbReference>
<keyword evidence="14 22" id="KW-0472">Membrane</keyword>
<evidence type="ECO:0000256" key="11">
    <source>
        <dbReference type="ARBA" id="ARBA00022837"/>
    </source>
</evidence>
<dbReference type="CDD" id="cd00041">
    <property type="entry name" value="CUB"/>
    <property type="match status" value="1"/>
</dbReference>
<evidence type="ECO:0000259" key="23">
    <source>
        <dbReference type="PROSITE" id="PS01180"/>
    </source>
</evidence>
<dbReference type="InterPro" id="IPR013320">
    <property type="entry name" value="ConA-like_dom_sf"/>
</dbReference>
<dbReference type="EMBL" id="UYJE01009357">
    <property type="protein sequence ID" value="VDI72690.1"/>
    <property type="molecule type" value="Genomic_DNA"/>
</dbReference>
<dbReference type="PRINTS" id="PR00018">
    <property type="entry name" value="KRINGLE"/>
</dbReference>
<feature type="transmembrane region" description="Helical" evidence="22">
    <location>
        <begin position="1162"/>
        <end position="1180"/>
    </location>
</feature>
<dbReference type="PROSITE" id="PS00021">
    <property type="entry name" value="KRINGLE_1"/>
    <property type="match status" value="3"/>
</dbReference>
<dbReference type="InterPro" id="IPR000001">
    <property type="entry name" value="Kringle"/>
</dbReference>
<evidence type="ECO:0000256" key="18">
    <source>
        <dbReference type="ARBA" id="ARBA00048014"/>
    </source>
</evidence>
<feature type="transmembrane region" description="Helical" evidence="22">
    <location>
        <begin position="150"/>
        <end position="170"/>
    </location>
</feature>
<feature type="transmembrane region" description="Helical" evidence="22">
    <location>
        <begin position="45"/>
        <end position="69"/>
    </location>
</feature>
<dbReference type="Gene3D" id="2.60.120.200">
    <property type="match status" value="1"/>
</dbReference>
<feature type="disulfide bond" evidence="20">
    <location>
        <begin position="1933"/>
        <end position="1956"/>
    </location>
</feature>
<dbReference type="Pfam" id="PF00431">
    <property type="entry name" value="CUB"/>
    <property type="match status" value="1"/>
</dbReference>
<dbReference type="GO" id="GO:0004100">
    <property type="term" value="F:chitin synthase activity"/>
    <property type="evidence" value="ECO:0007669"/>
    <property type="project" value="UniProtKB-EC"/>
</dbReference>
<feature type="domain" description="CUB" evidence="23">
    <location>
        <begin position="1419"/>
        <end position="1541"/>
    </location>
</feature>
<dbReference type="SMART" id="SM00130">
    <property type="entry name" value="KR"/>
    <property type="match status" value="3"/>
</dbReference>
<feature type="transmembrane region" description="Helical" evidence="22">
    <location>
        <begin position="1121"/>
        <end position="1142"/>
    </location>
</feature>
<feature type="disulfide bond" evidence="19">
    <location>
        <begin position="1378"/>
        <end position="1388"/>
    </location>
</feature>
<keyword evidence="5 19" id="KW-0245">EGF-like domain</keyword>
<evidence type="ECO:0000256" key="10">
    <source>
        <dbReference type="ARBA" id="ARBA00022737"/>
    </source>
</evidence>
<feature type="transmembrane region" description="Helical" evidence="22">
    <location>
        <begin position="886"/>
        <end position="907"/>
    </location>
</feature>
<evidence type="ECO:0000256" key="20">
    <source>
        <dbReference type="PROSITE-ProRule" id="PRU00121"/>
    </source>
</evidence>
<keyword evidence="6 20" id="KW-0420">Kringle</keyword>
<keyword evidence="7" id="KW-0328">Glycosyltransferase</keyword>
<evidence type="ECO:0000256" key="22">
    <source>
        <dbReference type="SAM" id="Phobius"/>
    </source>
</evidence>
<dbReference type="PROSITE" id="PS01180">
    <property type="entry name" value="CUB"/>
    <property type="match status" value="1"/>
</dbReference>
<evidence type="ECO:0000256" key="2">
    <source>
        <dbReference type="ARBA" id="ARBA00004651"/>
    </source>
</evidence>
<evidence type="ECO:0000313" key="27">
    <source>
        <dbReference type="EMBL" id="VDI72690.1"/>
    </source>
</evidence>
<dbReference type="Pfam" id="PF00008">
    <property type="entry name" value="EGF"/>
    <property type="match status" value="1"/>
</dbReference>
<dbReference type="Gene3D" id="2.10.25.10">
    <property type="entry name" value="Laminin"/>
    <property type="match status" value="2"/>
</dbReference>
<keyword evidence="15 19" id="KW-1015">Disulfide bond</keyword>
<sequence length="2218" mass="253925">MEESIDQRDEQRKFNYWDIFRKDVSAQRVTRKSSLSDKIFKGLKLLVYVILFLLVFGGAIVSRAALQILTDQLYLERQTNYTENLEKDAISYFLLFIISIPDGVKFIVSLMQFLFGKRQSPSCIQLIVVILKECLHFFCLGTIVFKVMPLLNTIEVCAYLSGIPLVPSFLHSISYRKKCLLGGRHIGKQMLNILSIILQAAALFGVPIYKVTNDQISSTDTFLMIFCAFCFSVRWFETYFKYSRESKLFKKLFAYEEREKTHAASSLVTSLFRLVLAVALFPTFFSPGVKNPVETFSSRPFSVLNSTVVPTPCLDISKNTTIQLLNKTILPCNLPSSKAFVDDWLLNPFLIHFFTSIGLFYGAIISTRLCMDKVCFCIALTFGTPVYVTGVFVAHIINEPNWISNTLMSKDVTDTGVYTLLVVFVIAWLSQLWTCRHIWYSSYDRMVFVSRLFVLPHYCSPVADLSLLHSRRHKSKHFEDVYQEDDSVKTKVYICATMWHENRIEMKQILKTLFRLDMDQAARSIAKNDVSLSASTESVFESGLDKKAVMRDYYEFEVNSEIQQMKEKVKEDFESVQSIFERLPPSLVQQAENTYVMALDGDVDFSPEALQLLIDRMKKNTKVGATCGRIKPGGSGPVVWYQKFEYAIGHWLQKSAEHVFGCVLCSPGCFSLFRAKALMDDNIMRTYAKLPTEPKHYLQYDQGEDRWLCTLMLQQGYRIEYCAAAEALTFAPEEFREFFNQRRRWMPSTMANILDLLMSYTQTTRNNPNISYLYIFYQKKESVLYIISVRKFILKFALDQYEVIVKECLHFFSLGTIVFKVLPLLNAVEVCTYLSGTPLVPSILHSILYKDESSLHTYKPVLNIISIISQAAAVFAVPIYKVINNQISYIDTFLMVFCSICVSVRWLETYFEYVAEIFNKIRTEKSQTVSSLVASLSRLLLAVILFPTFFAHGVASPVETFSSRPSFLSSTAIPTLCINLSMNTTCELQSMNTTSEPQHMNTTSELQSTKTTGELKPMNTTSELQFMNTTSEPQYMNTSSELQSTNTTGELKSMDTTSELQSMDTTNELQNTTFFPSYIQSSKKFVDDWLLNLFLIHFFTSIVLFYGAVISIRLCMDRVSFCTALTFGTPIYVTGVVVAYIVNGPNWISNTLMSKQVTDTEVYFMLLMFLTAWLSQLWTCRHIWFSSHDRMAFVGRLFVLPHYCSPVADLSILHSRRQKYEQPTNNNVKADPVQTKVYICATMWHENRTEMKQFLKTLFRLDLDQAAHYLAKNEPGNETSEQNREAAIRDYYEFEAHIMFDDAMETTQRKDNGEKKREPNEFACLCVAFWKFYNSSSVSTCDVQGPLTVLNEELAFLTHSNDKLSFYDIADITDTYKCAEECVNPPECINGGFVYSECECYCPYGLTGQFCEQVTSDDCGGIIDLTPGNDYTITSPNFPNNYDVGKECVWLLRAPEDYRVRVDVDFLHLPYNDDLKRCYHWLQVRYNLVGQTGIRKCGDSTGDTWVTTPWGEKNLMLLIFDSVVGQGHSPEKGFSLRARTVKDGCSADPCIYGTCEDCDDGSFKCKCFPGFEGQHCEFVDDSTPLECTFEKHYKCFMKNVDNDDFDWSEKMGPTVTKLTGPDKAISGDLYLYAESSSPRQPGDRAIFESDVTFPAEDRCLEFYFNMFGSGMGTLTVKSSEDVLWSKTENQGFSWHKAKIHIPSTDNLKLRIEATRGSDYESDIAIDDIKLSPGTCEPPTKSDCLSSPKGTDYRGKVNVTTNGKTCQRWDANSPWSHSYHVYDEYDNYCRNDLHDSDAPWCYTTDAQVQWELCDIPHCHIEECVRSMNGYDYLGTKDTTIQGQTCEPNKDGVRACRGSFDYDFTWCFIDQNENWDSCEIPKCTTPPAECLQTPKGIDYFGSTAVTETGITCQRWDKQEPHQHKFWALVDQDNYCRNPDGDSRPWCYTIDPDIEFDYCKISYCDELACSSNPCEHGGTCTDTENGGFNCQCRSGYIGTMCESRSADDDCKRSKIGYEYNGKIHETKNKFTCQEWAKDDPHSHRFNNLPENYCRNPDQDVEPWCFTTDPNKVYDFCDIPFCIITIIEQSWGHERRTLTIRFPAHIDYVDLYESNYIAVLNLRIGNDDSVLNQSQSCKISSRKLEGVIMKYSASRPASIHPMCFDLRSNVSTYTRKLMLKSKTQSSGEFQDVLSSYVGITSSEFQHSHYALSHWFKRSKESK</sequence>
<evidence type="ECO:0000256" key="16">
    <source>
        <dbReference type="ARBA" id="ARBA00023180"/>
    </source>
</evidence>
<keyword evidence="28" id="KW-1185">Reference proteome</keyword>
<dbReference type="InterPro" id="IPR004835">
    <property type="entry name" value="Chitin_synth"/>
</dbReference>
<dbReference type="Gene3D" id="3.90.550.10">
    <property type="entry name" value="Spore Coat Polysaccharide Biosynthesis Protein SpsA, Chain A"/>
    <property type="match status" value="1"/>
</dbReference>
<feature type="domain" description="Kringle" evidence="26">
    <location>
        <begin position="1893"/>
        <end position="1961"/>
    </location>
</feature>
<evidence type="ECO:0000256" key="6">
    <source>
        <dbReference type="ARBA" id="ARBA00022572"/>
    </source>
</evidence>
<dbReference type="InterPro" id="IPR013806">
    <property type="entry name" value="Kringle-like"/>
</dbReference>
<dbReference type="SUPFAM" id="SSF53448">
    <property type="entry name" value="Nucleotide-diphospho-sugar transferases"/>
    <property type="match status" value="1"/>
</dbReference>
<feature type="domain" description="EGF-like" evidence="24">
    <location>
        <begin position="1374"/>
        <end position="1412"/>
    </location>
</feature>
<dbReference type="GO" id="GO:0120025">
    <property type="term" value="C:plasma membrane bounded cell projection"/>
    <property type="evidence" value="ECO:0007669"/>
    <property type="project" value="UniProtKB-ARBA"/>
</dbReference>
<dbReference type="FunFam" id="3.90.550.10:FF:000139">
    <property type="entry name" value="Chitin synthase 8"/>
    <property type="match status" value="1"/>
</dbReference>
<feature type="transmembrane region" description="Helical" evidence="22">
    <location>
        <begin position="263"/>
        <end position="285"/>
    </location>
</feature>
<feature type="disulfide bond" evidence="19">
    <location>
        <begin position="1989"/>
        <end position="1998"/>
    </location>
</feature>
<dbReference type="InterPro" id="IPR000859">
    <property type="entry name" value="CUB_dom"/>
</dbReference>
<evidence type="ECO:0000256" key="19">
    <source>
        <dbReference type="PROSITE-ProRule" id="PRU00076"/>
    </source>
</evidence>
<dbReference type="CDD" id="cd04190">
    <property type="entry name" value="Chitin_synth_C"/>
    <property type="match status" value="1"/>
</dbReference>
<dbReference type="InterPro" id="IPR018056">
    <property type="entry name" value="Kringle_CS"/>
</dbReference>
<dbReference type="InterPro" id="IPR000998">
    <property type="entry name" value="MAM_dom"/>
</dbReference>
<evidence type="ECO:0000256" key="15">
    <source>
        <dbReference type="ARBA" id="ARBA00023157"/>
    </source>
</evidence>
<dbReference type="PROSITE" id="PS01186">
    <property type="entry name" value="EGF_2"/>
    <property type="match status" value="3"/>
</dbReference>
<dbReference type="Gene3D" id="2.40.20.10">
    <property type="entry name" value="Plasminogen Kringle 4"/>
    <property type="match status" value="3"/>
</dbReference>
<evidence type="ECO:0000259" key="25">
    <source>
        <dbReference type="PROSITE" id="PS50060"/>
    </source>
</evidence>
<dbReference type="GO" id="GO:0007399">
    <property type="term" value="P:nervous system development"/>
    <property type="evidence" value="ECO:0007669"/>
    <property type="project" value="UniProtKB-ARBA"/>
</dbReference>
<dbReference type="EC" id="2.4.1.16" evidence="3"/>
<dbReference type="SUPFAM" id="SSF49899">
    <property type="entry name" value="Concanavalin A-like lectins/glucanases"/>
    <property type="match status" value="1"/>
</dbReference>
<dbReference type="SUPFAM" id="SSF49854">
    <property type="entry name" value="Spermadhesin, CUB domain"/>
    <property type="match status" value="1"/>
</dbReference>
<dbReference type="SMART" id="SM00042">
    <property type="entry name" value="CUB"/>
    <property type="match status" value="1"/>
</dbReference>
<dbReference type="InterPro" id="IPR001881">
    <property type="entry name" value="EGF-like_Ca-bd_dom"/>
</dbReference>
<feature type="transmembrane region" description="Helical" evidence="22">
    <location>
        <begin position="89"/>
        <end position="111"/>
    </location>
</feature>
<feature type="transmembrane region" description="Helical" evidence="22">
    <location>
        <begin position="344"/>
        <end position="364"/>
    </location>
</feature>
<dbReference type="GO" id="GO:0005509">
    <property type="term" value="F:calcium ion binding"/>
    <property type="evidence" value="ECO:0007669"/>
    <property type="project" value="InterPro"/>
</dbReference>
<feature type="non-terminal residue" evidence="27">
    <location>
        <position position="2218"/>
    </location>
</feature>
<feature type="disulfide bond" evidence="20">
    <location>
        <begin position="2050"/>
        <end position="2073"/>
    </location>
</feature>
<feature type="disulfide bond" evidence="19">
    <location>
        <begin position="1545"/>
        <end position="1555"/>
    </location>
</feature>
<dbReference type="FunFam" id="2.10.25.10:FF:000247">
    <property type="entry name" value="Delta/notch like EGF repeat containing"/>
    <property type="match status" value="1"/>
</dbReference>
<feature type="domain" description="Kringle" evidence="26">
    <location>
        <begin position="2013"/>
        <end position="2078"/>
    </location>
</feature>
<dbReference type="InterPro" id="IPR000742">
    <property type="entry name" value="EGF"/>
</dbReference>
<dbReference type="PROSITE" id="PS50060">
    <property type="entry name" value="MAM_2"/>
    <property type="match status" value="1"/>
</dbReference>
<feature type="domain" description="MAM" evidence="25">
    <location>
        <begin position="1585"/>
        <end position="1737"/>
    </location>
</feature>
<feature type="domain" description="EGF-like" evidence="24">
    <location>
        <begin position="1962"/>
        <end position="1999"/>
    </location>
</feature>
<evidence type="ECO:0000259" key="26">
    <source>
        <dbReference type="PROSITE" id="PS50070"/>
    </source>
</evidence>
<keyword evidence="12 22" id="KW-1133">Transmembrane helix</keyword>
<dbReference type="OrthoDB" id="5917794at2759"/>
<feature type="domain" description="EGF-like" evidence="24">
    <location>
        <begin position="1541"/>
        <end position="1577"/>
    </location>
</feature>
<keyword evidence="16" id="KW-0325">Glycoprotein</keyword>
<dbReference type="SMART" id="SM00181">
    <property type="entry name" value="EGF"/>
    <property type="match status" value="3"/>
</dbReference>
<evidence type="ECO:0000256" key="7">
    <source>
        <dbReference type="ARBA" id="ARBA00022676"/>
    </source>
</evidence>
<dbReference type="SUPFAM" id="SSF57440">
    <property type="entry name" value="Kringle-like"/>
    <property type="match status" value="3"/>
</dbReference>
<evidence type="ECO:0000256" key="21">
    <source>
        <dbReference type="SAM" id="MobiDB-lite"/>
    </source>
</evidence>
<keyword evidence="4" id="KW-1003">Cell membrane</keyword>
<keyword evidence="13" id="KW-0175">Coiled coil</keyword>
<name>A0A8B6H2B4_MYTGA</name>
<feature type="transmembrane region" description="Helical" evidence="22">
    <location>
        <begin position="221"/>
        <end position="242"/>
    </location>
</feature>
<proteinExistence type="inferred from homology"/>
<feature type="domain" description="Kringle" evidence="26">
    <location>
        <begin position="1748"/>
        <end position="1817"/>
    </location>
</feature>
<evidence type="ECO:0000256" key="1">
    <source>
        <dbReference type="ARBA" id="ARBA00004167"/>
    </source>
</evidence>
<dbReference type="PANTHER" id="PTHR22914">
    <property type="entry name" value="CHITIN SYNTHASE"/>
    <property type="match status" value="1"/>
</dbReference>
<dbReference type="Pfam" id="PF03142">
    <property type="entry name" value="Chitin_synth_2"/>
    <property type="match status" value="1"/>
</dbReference>
<evidence type="ECO:0000256" key="14">
    <source>
        <dbReference type="ARBA" id="ARBA00023136"/>
    </source>
</evidence>
<feature type="transmembrane region" description="Helical" evidence="22">
    <location>
        <begin position="191"/>
        <end position="209"/>
    </location>
</feature>
<evidence type="ECO:0000256" key="13">
    <source>
        <dbReference type="ARBA" id="ARBA00023054"/>
    </source>
</evidence>
<dbReference type="PROSITE" id="PS00022">
    <property type="entry name" value="EGF_1"/>
    <property type="match status" value="3"/>
</dbReference>
<comment type="caution">
    <text evidence="19">Lacks conserved residue(s) required for the propagation of feature annotation.</text>
</comment>